<dbReference type="RefSeq" id="WP_183911780.1">
    <property type="nucleotide sequence ID" value="NZ_JBDJLH010000001.1"/>
</dbReference>
<keyword evidence="1" id="KW-0732">Signal</keyword>
<dbReference type="EMBL" id="JBDJNQ010000001">
    <property type="protein sequence ID" value="MEN5376384.1"/>
    <property type="molecule type" value="Genomic_DNA"/>
</dbReference>
<evidence type="ECO:0000313" key="3">
    <source>
        <dbReference type="Proteomes" id="UP001409291"/>
    </source>
</evidence>
<accession>A0ABV0BPG5</accession>
<feature type="signal peptide" evidence="1">
    <location>
        <begin position="1"/>
        <end position="19"/>
    </location>
</feature>
<evidence type="ECO:0000256" key="1">
    <source>
        <dbReference type="SAM" id="SignalP"/>
    </source>
</evidence>
<gene>
    <name evidence="2" type="ORF">ABE541_03835</name>
</gene>
<evidence type="ECO:0000313" key="2">
    <source>
        <dbReference type="EMBL" id="MEN5376384.1"/>
    </source>
</evidence>
<feature type="chain" id="PRO_5046749636" evidence="1">
    <location>
        <begin position="20"/>
        <end position="239"/>
    </location>
</feature>
<sequence length="239" mass="26997">MLKKIILASLFTCSIPILAFSQSHELRVGITSGSSNFTGPGSDSRSFLNGSSPQDYYTNNPFGVKYGINLGGAINYRYVFSNNFLLGVEGAFERLQTKIYLQSLENTNNIIGMTKLNQQFLNFNPFIGYRFSFEPITLDMQLGVDIANTLQIKEKGSIEDNKGNETEFEKDRGKDLMKMDLRPRLQFNVNYDRYTVFAGYAWGTKNYKGEMDGASSSDATRLNVFRLGLQFQLLRPSLQ</sequence>
<name>A0ABV0BPG5_9SPHI</name>
<protein>
    <submittedName>
        <fullName evidence="2">Outer membrane beta-barrel protein</fullName>
    </submittedName>
</protein>
<comment type="caution">
    <text evidence="2">The sequence shown here is derived from an EMBL/GenBank/DDBJ whole genome shotgun (WGS) entry which is preliminary data.</text>
</comment>
<proteinExistence type="predicted"/>
<dbReference type="Proteomes" id="UP001409291">
    <property type="component" value="Unassembled WGS sequence"/>
</dbReference>
<reference evidence="2 3" key="1">
    <citation type="submission" date="2024-04" db="EMBL/GenBank/DDBJ databases">
        <title>WGS of bacteria from Torrens River.</title>
        <authorList>
            <person name="Wyrsch E.R."/>
            <person name="Drigo B."/>
        </authorList>
    </citation>
    <scope>NUCLEOTIDE SEQUENCE [LARGE SCALE GENOMIC DNA]</scope>
    <source>
        <strain evidence="2 3">TWI391</strain>
    </source>
</reference>
<keyword evidence="3" id="KW-1185">Reference proteome</keyword>
<organism evidence="2 3">
    <name type="scientific">Sphingobacterium kitahiroshimense</name>
    <dbReference type="NCBI Taxonomy" id="470446"/>
    <lineage>
        <taxon>Bacteria</taxon>
        <taxon>Pseudomonadati</taxon>
        <taxon>Bacteroidota</taxon>
        <taxon>Sphingobacteriia</taxon>
        <taxon>Sphingobacteriales</taxon>
        <taxon>Sphingobacteriaceae</taxon>
        <taxon>Sphingobacterium</taxon>
    </lineage>
</organism>